<keyword evidence="2" id="KW-1185">Reference proteome</keyword>
<evidence type="ECO:0000313" key="2">
    <source>
        <dbReference type="Proteomes" id="UP001268651"/>
    </source>
</evidence>
<sequence length="318" mass="35687">MKSTLFFIKLCLLFLFLFNCKNDKKEQIKLHDTETEDVKQTEHYIEIVTNVMDFQSVDTIPSGWNTFKYINKSTQAHFFLLDKYPEGKTIQNTIAEVGPPFENGMEFIMQGDMDKAMAEFGKLPEWFGQIVFTGGSGLLSPKQTSITTVKLDPGLYIMECYVKMADGKFHTSMGMAKEIHVLDEDSGNTPPEADLDIRISSTQGINYEGTITKGKHTFAVHYEDQIVHENFVGHDVNLVKLEENADLKELEAWMNWATPTGLMDPVPDGVTFLGGTNDAPAGSTQYFEVDLSPGKYALISEVPNTSSKNMLKTFEVTD</sequence>
<dbReference type="RefSeq" id="WP_316662286.1">
    <property type="nucleotide sequence ID" value="NZ_JAWHTF010000004.1"/>
</dbReference>
<organism evidence="1 2">
    <name type="scientific">Gilvirhabdus luticola</name>
    <dbReference type="NCBI Taxonomy" id="3079858"/>
    <lineage>
        <taxon>Bacteria</taxon>
        <taxon>Pseudomonadati</taxon>
        <taxon>Bacteroidota</taxon>
        <taxon>Flavobacteriia</taxon>
        <taxon>Flavobacteriales</taxon>
        <taxon>Flavobacteriaceae</taxon>
        <taxon>Gilvirhabdus</taxon>
    </lineage>
</organism>
<comment type="caution">
    <text evidence="1">The sequence shown here is derived from an EMBL/GenBank/DDBJ whole genome shotgun (WGS) entry which is preliminary data.</text>
</comment>
<protein>
    <recommendedName>
        <fullName evidence="3">DUF4382 domain-containing protein</fullName>
    </recommendedName>
</protein>
<dbReference type="EMBL" id="JAWHTF010000004">
    <property type="protein sequence ID" value="MDU8886300.1"/>
    <property type="molecule type" value="Genomic_DNA"/>
</dbReference>
<reference evidence="1 2" key="1">
    <citation type="submission" date="2023-10" db="EMBL/GenBank/DDBJ databases">
        <title>Marimonas sp. nov. isolated from tidal mud flat.</title>
        <authorList>
            <person name="Jaincy N.J."/>
            <person name="Srinivasan S."/>
            <person name="Lee S.-S."/>
        </authorList>
    </citation>
    <scope>NUCLEOTIDE SEQUENCE [LARGE SCALE GENOMIC DNA]</scope>
    <source>
        <strain evidence="1 2">MJ-SS3</strain>
    </source>
</reference>
<proteinExistence type="predicted"/>
<evidence type="ECO:0008006" key="3">
    <source>
        <dbReference type="Google" id="ProtNLM"/>
    </source>
</evidence>
<name>A0ABU3U7B7_9FLAO</name>
<accession>A0ABU3U7B7</accession>
<gene>
    <name evidence="1" type="ORF">RXV94_09020</name>
</gene>
<dbReference type="Proteomes" id="UP001268651">
    <property type="component" value="Unassembled WGS sequence"/>
</dbReference>
<evidence type="ECO:0000313" key="1">
    <source>
        <dbReference type="EMBL" id="MDU8886300.1"/>
    </source>
</evidence>